<feature type="compositionally biased region" description="Pro residues" evidence="1">
    <location>
        <begin position="83"/>
        <end position="92"/>
    </location>
</feature>
<feature type="region of interest" description="Disordered" evidence="1">
    <location>
        <begin position="154"/>
        <end position="184"/>
    </location>
</feature>
<dbReference type="STRING" id="64791.A0A151XED1"/>
<evidence type="ECO:0000313" key="3">
    <source>
        <dbReference type="Proteomes" id="UP000075809"/>
    </source>
</evidence>
<accession>A0A151XED1</accession>
<evidence type="ECO:0000313" key="2">
    <source>
        <dbReference type="EMBL" id="KYQ58680.1"/>
    </source>
</evidence>
<feature type="compositionally biased region" description="Acidic residues" evidence="1">
    <location>
        <begin position="162"/>
        <end position="175"/>
    </location>
</feature>
<feature type="non-terminal residue" evidence="2">
    <location>
        <position position="1"/>
    </location>
</feature>
<dbReference type="Proteomes" id="UP000075809">
    <property type="component" value="Unassembled WGS sequence"/>
</dbReference>
<evidence type="ECO:0000256" key="1">
    <source>
        <dbReference type="SAM" id="MobiDB-lite"/>
    </source>
</evidence>
<dbReference type="AlphaFoldDB" id="A0A151XED1"/>
<feature type="region of interest" description="Disordered" evidence="1">
    <location>
        <begin position="71"/>
        <end position="98"/>
    </location>
</feature>
<feature type="compositionally biased region" description="Basic and acidic residues" evidence="1">
    <location>
        <begin position="42"/>
        <end position="53"/>
    </location>
</feature>
<reference evidence="2 3" key="1">
    <citation type="submission" date="2015-09" db="EMBL/GenBank/DDBJ databases">
        <title>Trachymyrmex zeteki WGS genome.</title>
        <authorList>
            <person name="Nygaard S."/>
            <person name="Hu H."/>
            <person name="Boomsma J."/>
            <person name="Zhang G."/>
        </authorList>
    </citation>
    <scope>NUCLEOTIDE SEQUENCE [LARGE SCALE GENOMIC DNA]</scope>
    <source>
        <strain evidence="2">Tzet28-1</strain>
        <tissue evidence="2">Whole body</tissue>
    </source>
</reference>
<feature type="compositionally biased region" description="Low complexity" evidence="1">
    <location>
        <begin position="24"/>
        <end position="41"/>
    </location>
</feature>
<keyword evidence="3" id="KW-1185">Reference proteome</keyword>
<name>A0A151XED1_9HYME</name>
<protein>
    <submittedName>
        <fullName evidence="2">Uncharacterized protein</fullName>
    </submittedName>
</protein>
<proteinExistence type="predicted"/>
<gene>
    <name evidence="2" type="ORF">ALC60_02327</name>
</gene>
<sequence length="225" mass="25248">SAPEQLSSENETFERQNLKSILKKLSASSRAGSSETSATSTSDHEAETVELKKLMRKPTVEGYSARHSKSVTFNKCTLQSPPSEQPLQPPSNYPLSSIHNMPLHNKFSFRPVSSASSVLSRTENIQSKFELQFMSLELEILKHDEIIEMERRKADDFGGDSTEPDAFMEEDLDDDRETHPFMRDSSVDTVLRSVQSRDRHSISSMKASCSVLSPPKSSAFLRFIS</sequence>
<organism evidence="2 3">
    <name type="scientific">Mycetomoellerius zeteki</name>
    <dbReference type="NCBI Taxonomy" id="64791"/>
    <lineage>
        <taxon>Eukaryota</taxon>
        <taxon>Metazoa</taxon>
        <taxon>Ecdysozoa</taxon>
        <taxon>Arthropoda</taxon>
        <taxon>Hexapoda</taxon>
        <taxon>Insecta</taxon>
        <taxon>Pterygota</taxon>
        <taxon>Neoptera</taxon>
        <taxon>Endopterygota</taxon>
        <taxon>Hymenoptera</taxon>
        <taxon>Apocrita</taxon>
        <taxon>Aculeata</taxon>
        <taxon>Formicoidea</taxon>
        <taxon>Formicidae</taxon>
        <taxon>Myrmicinae</taxon>
        <taxon>Mycetomoellerius</taxon>
    </lineage>
</organism>
<feature type="region of interest" description="Disordered" evidence="1">
    <location>
        <begin position="24"/>
        <end position="53"/>
    </location>
</feature>
<dbReference type="EMBL" id="KQ982254">
    <property type="protein sequence ID" value="KYQ58680.1"/>
    <property type="molecule type" value="Genomic_DNA"/>
</dbReference>